<dbReference type="EMBL" id="BMAW01035779">
    <property type="protein sequence ID" value="GFU41118.1"/>
    <property type="molecule type" value="Genomic_DNA"/>
</dbReference>
<gene>
    <name evidence="1" type="ORF">NPIL_328571</name>
</gene>
<name>A0A8X6R0Y2_NEPPI</name>
<dbReference type="AlphaFoldDB" id="A0A8X6R0Y2"/>
<dbReference type="OrthoDB" id="6412933at2759"/>
<organism evidence="1 2">
    <name type="scientific">Nephila pilipes</name>
    <name type="common">Giant wood spider</name>
    <name type="synonym">Nephila maculata</name>
    <dbReference type="NCBI Taxonomy" id="299642"/>
    <lineage>
        <taxon>Eukaryota</taxon>
        <taxon>Metazoa</taxon>
        <taxon>Ecdysozoa</taxon>
        <taxon>Arthropoda</taxon>
        <taxon>Chelicerata</taxon>
        <taxon>Arachnida</taxon>
        <taxon>Araneae</taxon>
        <taxon>Araneomorphae</taxon>
        <taxon>Entelegynae</taxon>
        <taxon>Araneoidea</taxon>
        <taxon>Nephilidae</taxon>
        <taxon>Nephila</taxon>
    </lineage>
</organism>
<evidence type="ECO:0000313" key="1">
    <source>
        <dbReference type="EMBL" id="GFU41118.1"/>
    </source>
</evidence>
<proteinExistence type="predicted"/>
<protein>
    <submittedName>
        <fullName evidence="1">Uncharacterized protein</fullName>
    </submittedName>
</protein>
<dbReference type="Proteomes" id="UP000887013">
    <property type="component" value="Unassembled WGS sequence"/>
</dbReference>
<comment type="caution">
    <text evidence="1">The sequence shown here is derived from an EMBL/GenBank/DDBJ whole genome shotgun (WGS) entry which is preliminary data.</text>
</comment>
<accession>A0A8X6R0Y2</accession>
<keyword evidence="2" id="KW-1185">Reference proteome</keyword>
<sequence>MDGFCDSNRAQYERNRRLGNLVCAPGWKANGARLPSAGGVMRWCRIVRRRLTYWSGCRKCESSHLTAIH</sequence>
<evidence type="ECO:0000313" key="2">
    <source>
        <dbReference type="Proteomes" id="UP000887013"/>
    </source>
</evidence>
<reference evidence="1" key="1">
    <citation type="submission" date="2020-08" db="EMBL/GenBank/DDBJ databases">
        <title>Multicomponent nature underlies the extraordinary mechanical properties of spider dragline silk.</title>
        <authorList>
            <person name="Kono N."/>
            <person name="Nakamura H."/>
            <person name="Mori M."/>
            <person name="Yoshida Y."/>
            <person name="Ohtoshi R."/>
            <person name="Malay A.D."/>
            <person name="Moran D.A.P."/>
            <person name="Tomita M."/>
            <person name="Numata K."/>
            <person name="Arakawa K."/>
        </authorList>
    </citation>
    <scope>NUCLEOTIDE SEQUENCE</scope>
</reference>